<organism evidence="1">
    <name type="scientific">Podoviridae sp. ct9R41</name>
    <dbReference type="NCBI Taxonomy" id="2825227"/>
    <lineage>
        <taxon>Viruses</taxon>
        <taxon>Duplodnaviria</taxon>
        <taxon>Heunggongvirae</taxon>
        <taxon>Uroviricota</taxon>
        <taxon>Caudoviricetes</taxon>
    </lineage>
</organism>
<dbReference type="EMBL" id="BK015364">
    <property type="protein sequence ID" value="DAE03327.1"/>
    <property type="molecule type" value="Genomic_DNA"/>
</dbReference>
<accession>A0A8S5P837</accession>
<evidence type="ECO:0000313" key="1">
    <source>
        <dbReference type="EMBL" id="DAE03327.1"/>
    </source>
</evidence>
<sequence length="37" mass="4220">MPKSLFFLDTSPKPPLRRFSFAQNPSLLPLHHSISVI</sequence>
<protein>
    <submittedName>
        <fullName evidence="1">Uncharacterized protein</fullName>
    </submittedName>
</protein>
<proteinExistence type="predicted"/>
<reference evidence="1" key="1">
    <citation type="journal article" date="2021" name="Proc. Natl. Acad. Sci. U.S.A.">
        <title>A Catalog of Tens of Thousands of Viruses from Human Metagenomes Reveals Hidden Associations with Chronic Diseases.</title>
        <authorList>
            <person name="Tisza M.J."/>
            <person name="Buck C.B."/>
        </authorList>
    </citation>
    <scope>NUCLEOTIDE SEQUENCE</scope>
    <source>
        <strain evidence="1">Ct9R41</strain>
    </source>
</reference>
<name>A0A8S5P837_9CAUD</name>